<gene>
    <name evidence="2" type="ORF">NOCA2690021</name>
</gene>
<feature type="transmembrane region" description="Helical" evidence="1">
    <location>
        <begin position="173"/>
        <end position="193"/>
    </location>
</feature>
<dbReference type="EMBL" id="CZKA01000066">
    <property type="protein sequence ID" value="CUR59900.1"/>
    <property type="molecule type" value="Genomic_DNA"/>
</dbReference>
<evidence type="ECO:0000313" key="2">
    <source>
        <dbReference type="EMBL" id="CUR59900.1"/>
    </source>
</evidence>
<feature type="transmembrane region" description="Helical" evidence="1">
    <location>
        <begin position="205"/>
        <end position="222"/>
    </location>
</feature>
<accession>A0A2P2CD52</accession>
<keyword evidence="1" id="KW-0812">Transmembrane</keyword>
<feature type="transmembrane region" description="Helical" evidence="1">
    <location>
        <begin position="91"/>
        <end position="111"/>
    </location>
</feature>
<dbReference type="AlphaFoldDB" id="A0A2P2CD52"/>
<sequence>MNTTPDRSTARLAGAALALASTLAIAGFTVLGSVFEYPQILEEPTADILALYREHQGSVMTWFGVLVLSAALMAPAGVWLGRIAGGTLGRWIRGVGIAAATVQVVGLQRWVTLVPGISKDAPDPALRADAEDRFELWHTLLGKAIGETLGYALTATFTVLVVVALRRSVLPQWLGFIGYAAAALIATGVVIPVLEPASLTNFGGYVAWCAWLLAVAVVLFRVPARSDMLVACDSPSMS</sequence>
<evidence type="ECO:0008006" key="3">
    <source>
        <dbReference type="Google" id="ProtNLM"/>
    </source>
</evidence>
<proteinExistence type="predicted"/>
<feature type="transmembrane region" description="Helical" evidence="1">
    <location>
        <begin position="148"/>
        <end position="166"/>
    </location>
</feature>
<evidence type="ECO:0000256" key="1">
    <source>
        <dbReference type="SAM" id="Phobius"/>
    </source>
</evidence>
<feature type="transmembrane region" description="Helical" evidence="1">
    <location>
        <begin position="59"/>
        <end position="79"/>
    </location>
</feature>
<feature type="transmembrane region" description="Helical" evidence="1">
    <location>
        <begin position="12"/>
        <end position="35"/>
    </location>
</feature>
<reference evidence="2" key="1">
    <citation type="submission" date="2015-08" db="EMBL/GenBank/DDBJ databases">
        <authorList>
            <person name="Babu N.S."/>
            <person name="Beckwith C.J."/>
            <person name="Beseler K.G."/>
            <person name="Brison A."/>
            <person name="Carone J.V."/>
            <person name="Caskin T.P."/>
            <person name="Diamond M."/>
            <person name="Durham M.E."/>
            <person name="Foxe J.M."/>
            <person name="Go M."/>
            <person name="Henderson B.A."/>
            <person name="Jones I.B."/>
            <person name="McGettigan J.A."/>
            <person name="Micheletti S.J."/>
            <person name="Nasrallah M.E."/>
            <person name="Ortiz D."/>
            <person name="Piller C.R."/>
            <person name="Privatt S.R."/>
            <person name="Schneider S.L."/>
            <person name="Sharp S."/>
            <person name="Smith T.C."/>
            <person name="Stanton J.D."/>
            <person name="Ullery H.E."/>
            <person name="Wilson R.J."/>
            <person name="Serrano M.G."/>
            <person name="Buck G."/>
            <person name="Lee V."/>
            <person name="Wang Y."/>
            <person name="Carvalho R."/>
            <person name="Voegtly L."/>
            <person name="Shi R."/>
            <person name="Duckworth R."/>
            <person name="Johnson A."/>
            <person name="Loviza R."/>
            <person name="Walstead R."/>
            <person name="Shah Z."/>
            <person name="Kiflezghi M."/>
            <person name="Wade K."/>
            <person name="Ball S.L."/>
            <person name="Bradley K.W."/>
            <person name="Asai D.J."/>
            <person name="Bowman C.A."/>
            <person name="Russell D.A."/>
            <person name="Pope W.H."/>
            <person name="Jacobs-Sera D."/>
            <person name="Hendrix R.W."/>
            <person name="Hatfull G.F."/>
        </authorList>
    </citation>
    <scope>NUCLEOTIDE SEQUENCE</scope>
</reference>
<keyword evidence="1" id="KW-0472">Membrane</keyword>
<name>A0A2P2CD52_9ZZZZ</name>
<organism evidence="2">
    <name type="scientific">metagenome</name>
    <dbReference type="NCBI Taxonomy" id="256318"/>
    <lineage>
        <taxon>unclassified sequences</taxon>
        <taxon>metagenomes</taxon>
    </lineage>
</organism>
<keyword evidence="1" id="KW-1133">Transmembrane helix</keyword>
<protein>
    <recommendedName>
        <fullName evidence="3">DUF4386 family protein</fullName>
    </recommendedName>
</protein>